<sequence>MKTNLFSRTAKFAGVAVIAASLAACAGGGVVTPGGQNAGVSGAAAGGSSAGADPTLERCASPLGTIAMDDGRNADWYGQFGSATKITTIDPLLRLAVQQSNCFVITSIGNQKTDARLSRITDLQRNSGEYRAGSKQQKGQRVAADYYMEPQIIINDSPIGGVAGAVGGLLGNSAIAALAGSVKSKASVVTLTLFDVRSAVQIAAAEGSSTATNYGAVLAGFGGGVGGGLAGFSSTPEGKATVVAFIDAWNKMVVALRSYKAQDVKGGLGRGGQLKVN</sequence>
<dbReference type="RefSeq" id="WP_021196453.1">
    <property type="nucleotide sequence ID" value="NZ_CP012605.1"/>
</dbReference>
<dbReference type="PATRIC" id="fig|190721.6.peg.436"/>
<dbReference type="Proteomes" id="UP000077927">
    <property type="component" value="Chromosome 1"/>
</dbReference>
<feature type="signal peptide" evidence="1">
    <location>
        <begin position="1"/>
        <end position="26"/>
    </location>
</feature>
<feature type="chain" id="PRO_5044553891" evidence="1">
    <location>
        <begin position="27"/>
        <end position="277"/>
    </location>
</feature>
<dbReference type="EMBL" id="CP016022">
    <property type="protein sequence ID" value="ANJ71307.1"/>
    <property type="molecule type" value="Genomic_DNA"/>
</dbReference>
<keyword evidence="5" id="KW-1185">Reference proteome</keyword>
<dbReference type="PROSITE" id="PS51257">
    <property type="entry name" value="PROKAR_LIPOPROTEIN"/>
    <property type="match status" value="1"/>
</dbReference>
<evidence type="ECO:0000313" key="4">
    <source>
        <dbReference type="Proteomes" id="UP000077927"/>
    </source>
</evidence>
<keyword evidence="2" id="KW-0449">Lipoprotein</keyword>
<proteinExistence type="predicted"/>
<accession>A0A191ZT98</accession>
<evidence type="ECO:0000313" key="2">
    <source>
        <dbReference type="EMBL" id="ANH73601.1"/>
    </source>
</evidence>
<keyword evidence="1" id="KW-0732">Signal</keyword>
<dbReference type="Proteomes" id="UP000078572">
    <property type="component" value="Chromosome 1"/>
</dbReference>
<dbReference type="OrthoDB" id="6658595at2"/>
<evidence type="ECO:0000313" key="3">
    <source>
        <dbReference type="EMBL" id="ANJ71307.1"/>
    </source>
</evidence>
<reference evidence="3" key="3">
    <citation type="submission" date="2016-06" db="EMBL/GenBank/DDBJ databases">
        <authorList>
            <person name="Kjaerup R.B."/>
            <person name="Dalgaard T.S."/>
            <person name="Juul-Madsen H.R."/>
        </authorList>
    </citation>
    <scope>NUCLEOTIDE SEQUENCE [LARGE SCALE GENOMIC DNA]</scope>
    <source>
        <strain evidence="3">ATCC 49129</strain>
    </source>
</reference>
<evidence type="ECO:0000313" key="5">
    <source>
        <dbReference type="Proteomes" id="UP000078572"/>
    </source>
</evidence>
<reference evidence="2 4" key="1">
    <citation type="submission" date="2015-09" db="EMBL/GenBank/DDBJ databases">
        <authorList>
            <person name="Xu Y."/>
            <person name="Nagy A."/>
            <person name="Liu N.T."/>
            <person name="Nou X."/>
        </authorList>
    </citation>
    <scope>NUCLEOTIDE SEQUENCE [LARGE SCALE GENOMIC DNA]</scope>
    <source>
        <strain evidence="2 4">FC1138</strain>
    </source>
</reference>
<name>A0A191ZT98_9RALS</name>
<reference evidence="5" key="2">
    <citation type="submission" date="2016-06" db="EMBL/GenBank/DDBJ databases">
        <authorList>
            <person name="Xu Y."/>
            <person name="Nagy A."/>
            <person name="Yan X."/>
            <person name="Kim S.W."/>
            <person name="Haley B."/>
            <person name="Liu N.T."/>
            <person name="Nou X."/>
        </authorList>
    </citation>
    <scope>NUCLEOTIDE SEQUENCE [LARGE SCALE GENOMIC DNA]</scope>
    <source>
        <strain evidence="5">ATCC 49129</strain>
    </source>
</reference>
<dbReference type="STRING" id="190721.ACS15_0427"/>
<protein>
    <submittedName>
        <fullName evidence="2">Lipoprotein</fullName>
    </submittedName>
</protein>
<dbReference type="GeneID" id="61524755"/>
<dbReference type="KEGG" id="rin:ACS15_0427"/>
<organism evidence="3 5">
    <name type="scientific">Ralstonia insidiosa</name>
    <dbReference type="NCBI Taxonomy" id="190721"/>
    <lineage>
        <taxon>Bacteria</taxon>
        <taxon>Pseudomonadati</taxon>
        <taxon>Pseudomonadota</taxon>
        <taxon>Betaproteobacteria</taxon>
        <taxon>Burkholderiales</taxon>
        <taxon>Burkholderiaceae</taxon>
        <taxon>Ralstonia</taxon>
    </lineage>
</organism>
<evidence type="ECO:0000256" key="1">
    <source>
        <dbReference type="SAM" id="SignalP"/>
    </source>
</evidence>
<gene>
    <name evidence="3" type="ORF">A9Y76_01885</name>
    <name evidence="2" type="ORF">ACS15_0427</name>
</gene>
<dbReference type="AlphaFoldDB" id="A0A191ZT98"/>
<dbReference type="EMBL" id="CP012605">
    <property type="protein sequence ID" value="ANH73601.1"/>
    <property type="molecule type" value="Genomic_DNA"/>
</dbReference>